<name>A0A8S5PI41_9CAUD</name>
<reference evidence="1" key="1">
    <citation type="journal article" date="2021" name="Proc. Natl. Acad. Sci. U.S.A.">
        <title>A Catalog of Tens of Thousands of Viruses from Human Metagenomes Reveals Hidden Associations with Chronic Diseases.</title>
        <authorList>
            <person name="Tisza M.J."/>
            <person name="Buck C.B."/>
        </authorList>
    </citation>
    <scope>NUCLEOTIDE SEQUENCE</scope>
    <source>
        <strain evidence="1">CtL0q1</strain>
    </source>
</reference>
<protein>
    <submittedName>
        <fullName evidence="1">Uncharacterized protein</fullName>
    </submittedName>
</protein>
<sequence length="68" mass="7482">MSYEYKNKNGETFGIVTAESGTMAYINGSYVAQAETEKELEEILDHFSHADISETLRYIGAGKGKTAD</sequence>
<accession>A0A8S5PI41</accession>
<dbReference type="EMBL" id="BK015443">
    <property type="protein sequence ID" value="DAE06887.1"/>
    <property type="molecule type" value="Genomic_DNA"/>
</dbReference>
<evidence type="ECO:0000313" key="1">
    <source>
        <dbReference type="EMBL" id="DAE06887.1"/>
    </source>
</evidence>
<organism evidence="1">
    <name type="scientific">Siphoviridae sp. ctL0q1</name>
    <dbReference type="NCBI Taxonomy" id="2825449"/>
    <lineage>
        <taxon>Viruses</taxon>
        <taxon>Duplodnaviria</taxon>
        <taxon>Heunggongvirae</taxon>
        <taxon>Uroviricota</taxon>
        <taxon>Caudoviricetes</taxon>
    </lineage>
</organism>
<proteinExistence type="predicted"/>